<dbReference type="Proteomes" id="UP001237642">
    <property type="component" value="Unassembled WGS sequence"/>
</dbReference>
<reference evidence="2" key="2">
    <citation type="submission" date="2023-05" db="EMBL/GenBank/DDBJ databases">
        <authorList>
            <person name="Schelkunov M.I."/>
        </authorList>
    </citation>
    <scope>NUCLEOTIDE SEQUENCE</scope>
    <source>
        <strain evidence="2">Hsosn_3</strain>
        <tissue evidence="2">Leaf</tissue>
    </source>
</reference>
<gene>
    <name evidence="2" type="ORF">POM88_034558</name>
</gene>
<dbReference type="EMBL" id="JAUIZM010000008">
    <property type="protein sequence ID" value="KAK1368466.1"/>
    <property type="molecule type" value="Genomic_DNA"/>
</dbReference>
<evidence type="ECO:0000313" key="2">
    <source>
        <dbReference type="EMBL" id="KAK1368466.1"/>
    </source>
</evidence>
<dbReference type="GO" id="GO:0004674">
    <property type="term" value="F:protein serine/threonine kinase activity"/>
    <property type="evidence" value="ECO:0007669"/>
    <property type="project" value="TreeGrafter"/>
</dbReference>
<evidence type="ECO:0000256" key="1">
    <source>
        <dbReference type="SAM" id="MobiDB-lite"/>
    </source>
</evidence>
<protein>
    <submittedName>
        <fullName evidence="2">Uncharacterized protein</fullName>
    </submittedName>
</protein>
<dbReference type="InterPro" id="IPR038943">
    <property type="entry name" value="PLDrp1-like"/>
</dbReference>
<proteinExistence type="predicted"/>
<dbReference type="AlphaFoldDB" id="A0AAD8HJQ9"/>
<sequence>MAHYNSDYLEGYTGEYPEPSYYTSHDVVPFHYSQSYSNFEPHAIDYNHSITHDASETMYSSYDIPDPKLIEYANSYDPNYVNNSEMYYSMHSFSEPSTVVEYDPPTYQTQYFISYKTVTFNELKNEVYDPTPYDGSYDEYDPTPYDGGYDQTITYGKPLPQSDKICYPRSNPNPASLSVDGFSYNSIPSPYGEKDSGSSAIAKPLQESESVNEGEEKESDSYNEGTIVESIDLVKPTEFEEEKESNGEVEFALVEQYDRGNGRDIEGFNNGHDYPWLYYDYGYGDGRIEVYDKYDCDKQIVAQTQHGYGSDGVLNYCESILGYWPCLAKKNKETNELVRENGDKKSVPDLPKETDYCKTTAEYIFGSSVGCGEASGRDGIESYYRQQPCYGQEMYYDKSDENSWVQKFSIF</sequence>
<comment type="caution">
    <text evidence="2">The sequence shown here is derived from an EMBL/GenBank/DDBJ whole genome shotgun (WGS) entry which is preliminary data.</text>
</comment>
<name>A0AAD8HJQ9_9APIA</name>
<dbReference type="PANTHER" id="PTHR33971:SF3">
    <property type="entry name" value="UBIQUITIN CARBOXYL-TERMINAL HYDROLASE 36"/>
    <property type="match status" value="1"/>
</dbReference>
<reference evidence="2" key="1">
    <citation type="submission" date="2023-02" db="EMBL/GenBank/DDBJ databases">
        <title>Genome of toxic invasive species Heracleum sosnowskyi carries increased number of genes despite the absence of recent whole-genome duplications.</title>
        <authorList>
            <person name="Schelkunov M."/>
            <person name="Shtratnikova V."/>
            <person name="Makarenko M."/>
            <person name="Klepikova A."/>
            <person name="Omelchenko D."/>
            <person name="Novikova G."/>
            <person name="Obukhova E."/>
            <person name="Bogdanov V."/>
            <person name="Penin A."/>
            <person name="Logacheva M."/>
        </authorList>
    </citation>
    <scope>NUCLEOTIDE SEQUENCE</scope>
    <source>
        <strain evidence="2">Hsosn_3</strain>
        <tissue evidence="2">Leaf</tissue>
    </source>
</reference>
<organism evidence="2 3">
    <name type="scientific">Heracleum sosnowskyi</name>
    <dbReference type="NCBI Taxonomy" id="360622"/>
    <lineage>
        <taxon>Eukaryota</taxon>
        <taxon>Viridiplantae</taxon>
        <taxon>Streptophyta</taxon>
        <taxon>Embryophyta</taxon>
        <taxon>Tracheophyta</taxon>
        <taxon>Spermatophyta</taxon>
        <taxon>Magnoliopsida</taxon>
        <taxon>eudicotyledons</taxon>
        <taxon>Gunneridae</taxon>
        <taxon>Pentapetalae</taxon>
        <taxon>asterids</taxon>
        <taxon>campanulids</taxon>
        <taxon>Apiales</taxon>
        <taxon>Apiaceae</taxon>
        <taxon>Apioideae</taxon>
        <taxon>apioid superclade</taxon>
        <taxon>Tordylieae</taxon>
        <taxon>Tordyliinae</taxon>
        <taxon>Heracleum</taxon>
    </lineage>
</organism>
<accession>A0AAD8HJQ9</accession>
<dbReference type="GO" id="GO:0070300">
    <property type="term" value="F:phosphatidic acid binding"/>
    <property type="evidence" value="ECO:0007669"/>
    <property type="project" value="InterPro"/>
</dbReference>
<dbReference type="PANTHER" id="PTHR33971">
    <property type="entry name" value="OS06G0232000 PROTEIN"/>
    <property type="match status" value="1"/>
</dbReference>
<keyword evidence="3" id="KW-1185">Reference proteome</keyword>
<evidence type="ECO:0000313" key="3">
    <source>
        <dbReference type="Proteomes" id="UP001237642"/>
    </source>
</evidence>
<feature type="region of interest" description="Disordered" evidence="1">
    <location>
        <begin position="205"/>
        <end position="229"/>
    </location>
</feature>